<protein>
    <recommendedName>
        <fullName evidence="2">protein-tyrosine-phosphatase</fullName>
        <ecNumber evidence="2">3.1.3.48</ecNumber>
    </recommendedName>
</protein>
<sequence length="427" mass="46613">MDIPTLNRCPGYNLYIGGFIALRRPKALQNCHITHIVSVMDWKFEEDNALTRGFQHLHIPVDDVEDENLLRYFPQAVDFIHKGLKHWQPDKPINNVTDLSSGSEDVHQGSGVLIHCAMGKSRSATVLLAYLLWLSRQSRSTSPTDNDNDGVALPPEPLSVIDALTLLRRGRPIAEPNEGFMDQLYLYVDMGCPTTSTELESHKLYRRFMNKRNVAESLATNQAPDVVDILFEDEDDDAATDEPPSSRMAKLTTTDADNSAPKDFAEVVPGVSAPTGAPLDAGSANTPKSTTQVRCRRCRTILASTPHIVDHKPSRSDPASQPCAHIFLHPLSWMRETLAEGQLDGRLSCPTKTCGANVGKFAWQGLRCSCGGWVTPGFGVGRARVDEVEVNASGPGRTDGQQRGVGTGRVGGAGIRLPPGMRRDGNL</sequence>
<gene>
    <name evidence="9" type="ORF">HMPREF1541_04526</name>
</gene>
<name>W2RVA9_CYPE1</name>
<dbReference type="GO" id="GO:0008138">
    <property type="term" value="F:protein tyrosine/serine/threonine phosphatase activity"/>
    <property type="evidence" value="ECO:0007669"/>
    <property type="project" value="InterPro"/>
</dbReference>
<comment type="similarity">
    <text evidence="1">Belongs to the protein-tyrosine phosphatase family. Non-receptor class dual specificity subfamily.</text>
</comment>
<dbReference type="InterPro" id="IPR020422">
    <property type="entry name" value="TYR_PHOSPHATASE_DUAL_dom"/>
</dbReference>
<dbReference type="InterPro" id="IPR000387">
    <property type="entry name" value="Tyr_Pase_dom"/>
</dbReference>
<evidence type="ECO:0000256" key="6">
    <source>
        <dbReference type="SAM" id="MobiDB-lite"/>
    </source>
</evidence>
<dbReference type="GO" id="GO:0004725">
    <property type="term" value="F:protein tyrosine phosphatase activity"/>
    <property type="evidence" value="ECO:0007669"/>
    <property type="project" value="UniProtKB-EC"/>
</dbReference>
<evidence type="ECO:0000259" key="7">
    <source>
        <dbReference type="PROSITE" id="PS50054"/>
    </source>
</evidence>
<dbReference type="SMART" id="SM00195">
    <property type="entry name" value="DSPc"/>
    <property type="match status" value="1"/>
</dbReference>
<dbReference type="GO" id="GO:0005634">
    <property type="term" value="C:nucleus"/>
    <property type="evidence" value="ECO:0007669"/>
    <property type="project" value="TreeGrafter"/>
</dbReference>
<dbReference type="InterPro" id="IPR029021">
    <property type="entry name" value="Prot-tyrosine_phosphatase-like"/>
</dbReference>
<feature type="domain" description="Tyrosine specific protein phosphatases" evidence="8">
    <location>
        <begin position="90"/>
        <end position="172"/>
    </location>
</feature>
<dbReference type="SUPFAM" id="SSF52799">
    <property type="entry name" value="(Phosphotyrosine protein) phosphatases II"/>
    <property type="match status" value="1"/>
</dbReference>
<dbReference type="PROSITE" id="PS00383">
    <property type="entry name" value="TYR_PHOSPHATASE_1"/>
    <property type="match status" value="1"/>
</dbReference>
<evidence type="ECO:0000256" key="5">
    <source>
        <dbReference type="PIRSR" id="PIRSR000941-50"/>
    </source>
</evidence>
<feature type="region of interest" description="Disordered" evidence="6">
    <location>
        <begin position="391"/>
        <end position="427"/>
    </location>
</feature>
<dbReference type="PANTHER" id="PTHR45848:SF4">
    <property type="entry name" value="DUAL SPECIFICITY PROTEIN PHOSPHATASE 12"/>
    <property type="match status" value="1"/>
</dbReference>
<dbReference type="PROSITE" id="PS50054">
    <property type="entry name" value="TYR_PHOSPHATASE_DUAL"/>
    <property type="match status" value="1"/>
</dbReference>
<dbReference type="FunCoup" id="W2RVA9">
    <property type="interactions" value="756"/>
</dbReference>
<accession>W2RVA9</accession>
<dbReference type="EMBL" id="KB822720">
    <property type="protein sequence ID" value="ETN40250.1"/>
    <property type="molecule type" value="Genomic_DNA"/>
</dbReference>
<proteinExistence type="inferred from homology"/>
<feature type="active site" description="Phosphocysteine intermediate" evidence="5">
    <location>
        <position position="116"/>
    </location>
</feature>
<dbReference type="Gene3D" id="3.90.190.10">
    <property type="entry name" value="Protein tyrosine phosphatase superfamily"/>
    <property type="match status" value="1"/>
</dbReference>
<dbReference type="PROSITE" id="PS50056">
    <property type="entry name" value="TYR_PHOSPHATASE_2"/>
    <property type="match status" value="1"/>
</dbReference>
<dbReference type="CDD" id="cd14518">
    <property type="entry name" value="DSP_fungal_YVH1"/>
    <property type="match status" value="1"/>
</dbReference>
<dbReference type="PANTHER" id="PTHR45848">
    <property type="entry name" value="DUAL SPECIFICITY PROTEIN PHOSPHATASE 12 FAMILY MEMBER"/>
    <property type="match status" value="1"/>
</dbReference>
<feature type="domain" description="Tyrosine-protein phosphatase" evidence="7">
    <location>
        <begin position="3"/>
        <end position="193"/>
    </location>
</feature>
<evidence type="ECO:0000256" key="4">
    <source>
        <dbReference type="ARBA" id="ARBA00022912"/>
    </source>
</evidence>
<dbReference type="GeneID" id="19971865"/>
<dbReference type="Proteomes" id="UP000030752">
    <property type="component" value="Unassembled WGS sequence"/>
</dbReference>
<dbReference type="EC" id="3.1.3.48" evidence="2"/>
<organism evidence="9 10">
    <name type="scientific">Cyphellophora europaea (strain CBS 101466)</name>
    <name type="common">Phialophora europaea</name>
    <dbReference type="NCBI Taxonomy" id="1220924"/>
    <lineage>
        <taxon>Eukaryota</taxon>
        <taxon>Fungi</taxon>
        <taxon>Dikarya</taxon>
        <taxon>Ascomycota</taxon>
        <taxon>Pezizomycotina</taxon>
        <taxon>Eurotiomycetes</taxon>
        <taxon>Chaetothyriomycetidae</taxon>
        <taxon>Chaetothyriales</taxon>
        <taxon>Cyphellophoraceae</taxon>
        <taxon>Cyphellophora</taxon>
    </lineage>
</organism>
<dbReference type="OrthoDB" id="2017893at2759"/>
<keyword evidence="3" id="KW-0378">Hydrolase</keyword>
<reference evidence="9 10" key="1">
    <citation type="submission" date="2013-03" db="EMBL/GenBank/DDBJ databases">
        <title>The Genome Sequence of Phialophora europaea CBS 101466.</title>
        <authorList>
            <consortium name="The Broad Institute Genomics Platform"/>
            <person name="Cuomo C."/>
            <person name="de Hoog S."/>
            <person name="Gorbushina A."/>
            <person name="Walker B."/>
            <person name="Young S.K."/>
            <person name="Zeng Q."/>
            <person name="Gargeya S."/>
            <person name="Fitzgerald M."/>
            <person name="Haas B."/>
            <person name="Abouelleil A."/>
            <person name="Allen A.W."/>
            <person name="Alvarado L."/>
            <person name="Arachchi H.M."/>
            <person name="Berlin A.M."/>
            <person name="Chapman S.B."/>
            <person name="Gainer-Dewar J."/>
            <person name="Goldberg J."/>
            <person name="Griggs A."/>
            <person name="Gujja S."/>
            <person name="Hansen M."/>
            <person name="Howarth C."/>
            <person name="Imamovic A."/>
            <person name="Ireland A."/>
            <person name="Larimer J."/>
            <person name="McCowan C."/>
            <person name="Murphy C."/>
            <person name="Pearson M."/>
            <person name="Poon T.W."/>
            <person name="Priest M."/>
            <person name="Roberts A."/>
            <person name="Saif S."/>
            <person name="Shea T."/>
            <person name="Sisk P."/>
            <person name="Sykes S."/>
            <person name="Wortman J."/>
            <person name="Nusbaum C."/>
            <person name="Birren B."/>
        </authorList>
    </citation>
    <scope>NUCLEOTIDE SEQUENCE [LARGE SCALE GENOMIC DNA]</scope>
    <source>
        <strain evidence="9 10">CBS 101466</strain>
    </source>
</reference>
<dbReference type="InterPro" id="IPR016278">
    <property type="entry name" value="DUSP12"/>
</dbReference>
<dbReference type="STRING" id="1220924.W2RVA9"/>
<dbReference type="eggNOG" id="KOG1716">
    <property type="taxonomic scope" value="Eukaryota"/>
</dbReference>
<evidence type="ECO:0000313" key="10">
    <source>
        <dbReference type="Proteomes" id="UP000030752"/>
    </source>
</evidence>
<keyword evidence="4" id="KW-0904">Protein phosphatase</keyword>
<dbReference type="VEuPathDB" id="FungiDB:HMPREF1541_04526"/>
<dbReference type="AlphaFoldDB" id="W2RVA9"/>
<dbReference type="RefSeq" id="XP_008717093.1">
    <property type="nucleotide sequence ID" value="XM_008718871.1"/>
</dbReference>
<dbReference type="HOGENOM" id="CLU_023312_0_0_1"/>
<feature type="region of interest" description="Disordered" evidence="6">
    <location>
        <begin position="236"/>
        <end position="262"/>
    </location>
</feature>
<evidence type="ECO:0000256" key="3">
    <source>
        <dbReference type="ARBA" id="ARBA00022801"/>
    </source>
</evidence>
<evidence type="ECO:0000259" key="8">
    <source>
        <dbReference type="PROSITE" id="PS50056"/>
    </source>
</evidence>
<dbReference type="InterPro" id="IPR016130">
    <property type="entry name" value="Tyr_Pase_AS"/>
</dbReference>
<feature type="compositionally biased region" description="Gly residues" evidence="6">
    <location>
        <begin position="403"/>
        <end position="414"/>
    </location>
</feature>
<evidence type="ECO:0000313" key="9">
    <source>
        <dbReference type="EMBL" id="ETN40250.1"/>
    </source>
</evidence>
<evidence type="ECO:0000256" key="1">
    <source>
        <dbReference type="ARBA" id="ARBA00008601"/>
    </source>
</evidence>
<evidence type="ECO:0000256" key="2">
    <source>
        <dbReference type="ARBA" id="ARBA00013064"/>
    </source>
</evidence>
<keyword evidence="10" id="KW-1185">Reference proteome</keyword>
<dbReference type="PIRSF" id="PIRSF000941">
    <property type="entry name" value="DUSP12"/>
    <property type="match status" value="1"/>
</dbReference>
<dbReference type="InParanoid" id="W2RVA9"/>